<accession>A0A9N9MY32</accession>
<feature type="region of interest" description="Disordered" evidence="1">
    <location>
        <begin position="413"/>
        <end position="468"/>
    </location>
</feature>
<feature type="compositionally biased region" description="Polar residues" evidence="1">
    <location>
        <begin position="360"/>
        <end position="378"/>
    </location>
</feature>
<keyword evidence="2" id="KW-1133">Transmembrane helix</keyword>
<feature type="transmembrane region" description="Helical" evidence="2">
    <location>
        <begin position="149"/>
        <end position="176"/>
    </location>
</feature>
<dbReference type="Proteomes" id="UP001152799">
    <property type="component" value="Chromosome 8"/>
</dbReference>
<reference evidence="3" key="1">
    <citation type="submission" date="2022-01" db="EMBL/GenBank/DDBJ databases">
        <authorList>
            <person name="King R."/>
        </authorList>
    </citation>
    <scope>NUCLEOTIDE SEQUENCE</scope>
</reference>
<protein>
    <submittedName>
        <fullName evidence="3">Uncharacterized protein</fullName>
    </submittedName>
</protein>
<gene>
    <name evidence="3" type="ORF">CEUTPL_LOCUS13039</name>
</gene>
<feature type="transmembrane region" description="Helical" evidence="2">
    <location>
        <begin position="71"/>
        <end position="90"/>
    </location>
</feature>
<keyword evidence="4" id="KW-1185">Reference proteome</keyword>
<dbReference type="AlphaFoldDB" id="A0A9N9MY32"/>
<feature type="transmembrane region" description="Helical" evidence="2">
    <location>
        <begin position="28"/>
        <end position="50"/>
    </location>
</feature>
<dbReference type="OrthoDB" id="6784046at2759"/>
<evidence type="ECO:0000313" key="4">
    <source>
        <dbReference type="Proteomes" id="UP001152799"/>
    </source>
</evidence>
<proteinExistence type="predicted"/>
<keyword evidence="2" id="KW-0472">Membrane</keyword>
<evidence type="ECO:0000313" key="3">
    <source>
        <dbReference type="EMBL" id="CAG9772633.1"/>
    </source>
</evidence>
<organism evidence="3 4">
    <name type="scientific">Ceutorhynchus assimilis</name>
    <name type="common">cabbage seed weevil</name>
    <dbReference type="NCBI Taxonomy" id="467358"/>
    <lineage>
        <taxon>Eukaryota</taxon>
        <taxon>Metazoa</taxon>
        <taxon>Ecdysozoa</taxon>
        <taxon>Arthropoda</taxon>
        <taxon>Hexapoda</taxon>
        <taxon>Insecta</taxon>
        <taxon>Pterygota</taxon>
        <taxon>Neoptera</taxon>
        <taxon>Endopterygota</taxon>
        <taxon>Coleoptera</taxon>
        <taxon>Polyphaga</taxon>
        <taxon>Cucujiformia</taxon>
        <taxon>Curculionidae</taxon>
        <taxon>Ceutorhynchinae</taxon>
        <taxon>Ceutorhynchus</taxon>
    </lineage>
</organism>
<evidence type="ECO:0000256" key="2">
    <source>
        <dbReference type="SAM" id="Phobius"/>
    </source>
</evidence>
<feature type="transmembrane region" description="Helical" evidence="2">
    <location>
        <begin position="196"/>
        <end position="221"/>
    </location>
</feature>
<feature type="region of interest" description="Disordered" evidence="1">
    <location>
        <begin position="353"/>
        <end position="378"/>
    </location>
</feature>
<feature type="transmembrane region" description="Helical" evidence="2">
    <location>
        <begin position="241"/>
        <end position="271"/>
    </location>
</feature>
<evidence type="ECO:0000256" key="1">
    <source>
        <dbReference type="SAM" id="MobiDB-lite"/>
    </source>
</evidence>
<keyword evidence="2" id="KW-0812">Transmembrane</keyword>
<name>A0A9N9MY32_9CUCU</name>
<dbReference type="EMBL" id="OU892284">
    <property type="protein sequence ID" value="CAG9772633.1"/>
    <property type="molecule type" value="Genomic_DNA"/>
</dbReference>
<sequence>MSSLMHAFFGTELTYIPSGMQKLLGPNFNNALCNGITWLVIFWLTLHFAYDRLISIYLKQLGFSQYLRVRLSHSLWLLACYFSFCIYYVITINEYNTGDLMYYRRTIAIHYGVISDRQKIGQAVICSFYLCMAYREGTQMGYCHFFKHVALTIACTTAFILRFLEIPFTITALIAVSGIFQELSKMFYSLLNKDNIICNVVIGSLYISAVIIFCAVYFTIIPLSYLIPMGMKLFSRERNPVILTLFLSLLCWINLLIYKSIFLNAIFHWLYHIKEDKHDEKEKETRPIQLECHGNIVECSLFPPRTDESFMLALMRSEARKRQRKMIALRKPKNRTFMIQTIKCMMTLHKTLSKKKSTSAANTQEKVTSASQILEKQQATDNKEERFLLPVKKTQKMFKLSEEETLMKVENLETQDNAEEEESEIKTVEANNRDEESCGRGIIEDSPSKEKPTQIMQSAMGKDSQATQLNVDENISSIRKCPAKKKCIQIKLDRAAATEGPRNVACLCRQLTKDKDEGEGNGKN</sequence>
<feature type="compositionally biased region" description="Basic and acidic residues" evidence="1">
    <location>
        <begin position="424"/>
        <end position="452"/>
    </location>
</feature>